<dbReference type="AlphaFoldDB" id="W0ECS5"/>
<dbReference type="STRING" id="871968.DESME_08910"/>
<sequence length="104" mass="12033">MTDKQNEVNIKWDTAKAEAIKNMDKMMKDIKITKPKKGEDNMMAWDYSQEKPSFNLSSKQVDNIPDSKPGDTLKIMMECTVKRCEINEDKSTDFRLEIDKIGIV</sequence>
<dbReference type="HOGENOM" id="CLU_2245599_0_0_9"/>
<organism evidence="1 2">
    <name type="scientific">Desulfitobacterium metallireducens DSM 15288</name>
    <dbReference type="NCBI Taxonomy" id="871968"/>
    <lineage>
        <taxon>Bacteria</taxon>
        <taxon>Bacillati</taxon>
        <taxon>Bacillota</taxon>
        <taxon>Clostridia</taxon>
        <taxon>Eubacteriales</taxon>
        <taxon>Desulfitobacteriaceae</taxon>
        <taxon>Desulfitobacterium</taxon>
    </lineage>
</organism>
<dbReference type="RefSeq" id="WP_006719118.1">
    <property type="nucleotide sequence ID" value="NZ_CP007032.1"/>
</dbReference>
<keyword evidence="2" id="KW-1185">Reference proteome</keyword>
<proteinExistence type="predicted"/>
<protein>
    <submittedName>
        <fullName evidence="1">Uncharacterized protein</fullName>
    </submittedName>
</protein>
<gene>
    <name evidence="1" type="ORF">DESME_08910</name>
</gene>
<evidence type="ECO:0000313" key="1">
    <source>
        <dbReference type="EMBL" id="AHF08567.1"/>
    </source>
</evidence>
<dbReference type="EMBL" id="CP007032">
    <property type="protein sequence ID" value="AHF08567.1"/>
    <property type="molecule type" value="Genomic_DNA"/>
</dbReference>
<reference evidence="1 2" key="1">
    <citation type="submission" date="2013-12" db="EMBL/GenBank/DDBJ databases">
        <authorList>
            <consortium name="DOE Joint Genome Institute"/>
            <person name="Smidt H."/>
            <person name="Huntemann M."/>
            <person name="Han J."/>
            <person name="Chen A."/>
            <person name="Kyrpides N."/>
            <person name="Mavromatis K."/>
            <person name="Markowitz V."/>
            <person name="Palaniappan K."/>
            <person name="Ivanova N."/>
            <person name="Schaumberg A."/>
            <person name="Pati A."/>
            <person name="Liolios K."/>
            <person name="Nordberg H.P."/>
            <person name="Cantor M.N."/>
            <person name="Hua S.X."/>
            <person name="Woyke T."/>
        </authorList>
    </citation>
    <scope>NUCLEOTIDE SEQUENCE [LARGE SCALE GENOMIC DNA]</scope>
    <source>
        <strain evidence="2">DSM 15288</strain>
    </source>
</reference>
<name>W0ECS5_9FIRM</name>
<dbReference type="KEGG" id="dmt:DESME_08910"/>
<accession>W0ECS5</accession>
<dbReference type="Proteomes" id="UP000010847">
    <property type="component" value="Chromosome"/>
</dbReference>
<evidence type="ECO:0000313" key="2">
    <source>
        <dbReference type="Proteomes" id="UP000010847"/>
    </source>
</evidence>